<evidence type="ECO:0000256" key="1">
    <source>
        <dbReference type="NCBIfam" id="TIGR00502"/>
    </source>
</evidence>
<keyword evidence="4" id="KW-1185">Reference proteome</keyword>
<dbReference type="NCBIfam" id="NF002557">
    <property type="entry name" value="PRK02122.1"/>
    <property type="match status" value="1"/>
</dbReference>
<dbReference type="EC" id="3.5.99.6" evidence="1"/>
<dbReference type="AlphaFoldDB" id="A0A316AI76"/>
<dbReference type="PANTHER" id="PTHR42892">
    <property type="entry name" value="GLUCOSAMINE-6-PHOSPHATE DEAMINASE-LIKE PROTEIN BT_0258-RELATED"/>
    <property type="match status" value="1"/>
</dbReference>
<dbReference type="Pfam" id="PF01182">
    <property type="entry name" value="Glucosamine_iso"/>
    <property type="match status" value="1"/>
</dbReference>
<dbReference type="SUPFAM" id="SSF100950">
    <property type="entry name" value="NagB/RpiA/CoA transferase-like"/>
    <property type="match status" value="1"/>
</dbReference>
<protein>
    <recommendedName>
        <fullName evidence="1">Glucosamine-6-phosphate deaminase</fullName>
        <ecNumber evidence="1">3.5.99.6</ecNumber>
    </recommendedName>
</protein>
<dbReference type="Gene3D" id="3.40.50.10320">
    <property type="entry name" value="LmbE-like"/>
    <property type="match status" value="1"/>
</dbReference>
<reference evidence="3 4" key="1">
    <citation type="submission" date="2018-03" db="EMBL/GenBank/DDBJ databases">
        <title>Genomic Encyclopedia of Archaeal and Bacterial Type Strains, Phase II (KMG-II): from individual species to whole genera.</title>
        <authorList>
            <person name="Goeker M."/>
        </authorList>
    </citation>
    <scope>NUCLEOTIDE SEQUENCE [LARGE SCALE GENOMIC DNA]</scope>
    <source>
        <strain evidence="3 4">DSM 100346</strain>
    </source>
</reference>
<dbReference type="Gene3D" id="3.40.50.1360">
    <property type="match status" value="1"/>
</dbReference>
<proteinExistence type="predicted"/>
<dbReference type="NCBIfam" id="TIGR00502">
    <property type="entry name" value="nagB"/>
    <property type="match status" value="1"/>
</dbReference>
<dbReference type="InterPro" id="IPR052960">
    <property type="entry name" value="GlcN6P_deaminase-like"/>
</dbReference>
<dbReference type="PROSITE" id="PS01161">
    <property type="entry name" value="GLC_GALNAC_ISOMERASE"/>
    <property type="match status" value="1"/>
</dbReference>
<comment type="caution">
    <text evidence="3">The sequence shown here is derived from an EMBL/GenBank/DDBJ whole genome shotgun (WGS) entry which is preliminary data.</text>
</comment>
<accession>A0A316AI76</accession>
<dbReference type="Proteomes" id="UP000245880">
    <property type="component" value="Unassembled WGS sequence"/>
</dbReference>
<gene>
    <name evidence="3" type="ORF">CLV98_111158</name>
</gene>
<evidence type="ECO:0000313" key="4">
    <source>
        <dbReference type="Proteomes" id="UP000245880"/>
    </source>
</evidence>
<evidence type="ECO:0000259" key="2">
    <source>
        <dbReference type="Pfam" id="PF01182"/>
    </source>
</evidence>
<dbReference type="CDD" id="cd01399">
    <property type="entry name" value="GlcN6P_deaminase"/>
    <property type="match status" value="1"/>
</dbReference>
<dbReference type="InterPro" id="IPR024078">
    <property type="entry name" value="LmbE-like_dom_sf"/>
</dbReference>
<dbReference type="GO" id="GO:0004342">
    <property type="term" value="F:glucosamine-6-phosphate deaminase activity"/>
    <property type="evidence" value="ECO:0007669"/>
    <property type="project" value="UniProtKB-UniRule"/>
</dbReference>
<dbReference type="SUPFAM" id="SSF102588">
    <property type="entry name" value="LmbE-like"/>
    <property type="match status" value="1"/>
</dbReference>
<dbReference type="EMBL" id="QGDT01000011">
    <property type="protein sequence ID" value="PWJ56664.1"/>
    <property type="molecule type" value="Genomic_DNA"/>
</dbReference>
<dbReference type="InterPro" id="IPR018321">
    <property type="entry name" value="Glucosamine6P_isomerase_CS"/>
</dbReference>
<sequence>MAEIEQKLFLNLRYNHHLSKFMDEQVLDPQTILMQTANNPTSGTIGQPITYEKIATRIFANSKEASGAVAKEIADLIRKKQKEGKSCVLGLATGSSPKTVYAQLIRMHKEEGLSFKNVISFNLDEYYPMEPDSIHSYHRFMKEQLFDHVDIPKENYYLPSGTLPAESIPDFCTSYENKINALGGLDFQLLGIGGNGHVGFNEPGALINSRTRLITLDHSTRAAAAMEFGGLHKVPRKAITMGITPILNARRIVLLAWGERKAGVIRQSVEGPVTEHVPASYLQAHPNVSFVVDESAASELTRVKTPWAVDTVVWDNAMVKKAVSHLSTTLRKPILKLTDKDYNDHGMSDLLAQHGSSYEININVFNQLQHTITGWPGGKPNADDSNRPERAEPAKKRVLIFSPHPDDDIISMGGTFQRLVDQGHEVHVAYQTSGNIAVADDEALRFMEFALDFDQNFDIANTKTKKLFEEAKNFLRHTKDSEIDTPEIREVKGIIRRGEAKATCRFVGIPTSQAHFLNMPFYETGTVQKSPISDADIKIIEEIIEEIKPHQIYAAGDFADPHGTHKVCWDAIEAALERSKHKKFMEDCWVWLYRGAWAEWDIYEIEMAVPMSPDQVLKKRQGIFKHQSQKDGVVFQGEDSREFWQRAEERNRGTAQLYDDLGLAEYEAMEAFVRWKF</sequence>
<dbReference type="InterPro" id="IPR037171">
    <property type="entry name" value="NagB/RpiA_transferase-like"/>
</dbReference>
<dbReference type="GO" id="GO:0006046">
    <property type="term" value="P:N-acetylglucosamine catabolic process"/>
    <property type="evidence" value="ECO:0007669"/>
    <property type="project" value="UniProtKB-UniRule"/>
</dbReference>
<dbReference type="InterPro" id="IPR006148">
    <property type="entry name" value="Glc/Gal-6P_isomerase"/>
</dbReference>
<dbReference type="Pfam" id="PF02585">
    <property type="entry name" value="PIG-L"/>
    <property type="match status" value="1"/>
</dbReference>
<name>A0A316AI76_9BACT</name>
<dbReference type="PANTHER" id="PTHR42892:SF1">
    <property type="entry name" value="GLUCOSAMINE-6-PHOSPHATE ISOMERASE"/>
    <property type="match status" value="1"/>
</dbReference>
<feature type="domain" description="Glucosamine/galactosamine-6-phosphate isomerase" evidence="2">
    <location>
        <begin position="62"/>
        <end position="284"/>
    </location>
</feature>
<dbReference type="GO" id="GO:0005975">
    <property type="term" value="P:carbohydrate metabolic process"/>
    <property type="evidence" value="ECO:0007669"/>
    <property type="project" value="InterPro"/>
</dbReference>
<dbReference type="InterPro" id="IPR004547">
    <property type="entry name" value="Glucosamine6P_isomerase"/>
</dbReference>
<organism evidence="3 4">
    <name type="scientific">Dyadobacter jejuensis</name>
    <dbReference type="NCBI Taxonomy" id="1082580"/>
    <lineage>
        <taxon>Bacteria</taxon>
        <taxon>Pseudomonadati</taxon>
        <taxon>Bacteroidota</taxon>
        <taxon>Cytophagia</taxon>
        <taxon>Cytophagales</taxon>
        <taxon>Spirosomataceae</taxon>
        <taxon>Dyadobacter</taxon>
    </lineage>
</organism>
<evidence type="ECO:0000313" key="3">
    <source>
        <dbReference type="EMBL" id="PWJ56664.1"/>
    </source>
</evidence>
<dbReference type="InterPro" id="IPR003737">
    <property type="entry name" value="GlcNAc_PI_deacetylase-related"/>
</dbReference>